<gene>
    <name evidence="2" type="ORF">PAPYR_10560</name>
</gene>
<feature type="domain" description="D-glutamate cyclase-like C-terminal" evidence="1">
    <location>
        <begin position="9"/>
        <end position="189"/>
    </location>
</feature>
<organism evidence="2 3">
    <name type="scientific">Paratrimastix pyriformis</name>
    <dbReference type="NCBI Taxonomy" id="342808"/>
    <lineage>
        <taxon>Eukaryota</taxon>
        <taxon>Metamonada</taxon>
        <taxon>Preaxostyla</taxon>
        <taxon>Paratrimastigidae</taxon>
        <taxon>Paratrimastix</taxon>
    </lineage>
</organism>
<dbReference type="Gene3D" id="3.90.1640.20">
    <property type="entry name" value="TON_0340"/>
    <property type="match status" value="1"/>
</dbReference>
<dbReference type="EMBL" id="JAPMOS010000141">
    <property type="protein sequence ID" value="KAJ4454658.1"/>
    <property type="molecule type" value="Genomic_DNA"/>
</dbReference>
<keyword evidence="3" id="KW-1185">Reference proteome</keyword>
<sequence>MSVYDRLLKVVQKDPGNRGITGTFDISGEDVVRFARAIMSSDHVVIATGFFITGANAPETDGPLGSLALCDALQRLGKSVTILTDANDAPLLTKCCASYPGGVVTVDTLPVLPHSANPALLTTLERQTARNYLLQLYERKCGSSGKRLFLLGLERLGRTAVGNHCNMRGVEISELSGGPAIDAVFRYAHAAWEDADHEALGGRLDADDETTKRLFGEVATGGIGDGGNELGMGRYHDIIVGHVPNGALLATTTRTAHVIACGVSNWGGYLLADVMALLARDAALAVRPQAQRDLLAKIVGWGAVDGVTKQNAPSIDGMPFETVHQQLIQEMEGIVTSELIPQNN</sequence>
<evidence type="ECO:0000259" key="1">
    <source>
        <dbReference type="Pfam" id="PF14336"/>
    </source>
</evidence>
<proteinExistence type="predicted"/>
<comment type="caution">
    <text evidence="2">The sequence shown here is derived from an EMBL/GenBank/DDBJ whole genome shotgun (WGS) entry which is preliminary data.</text>
</comment>
<accession>A0ABQ8U7G2</accession>
<dbReference type="Proteomes" id="UP001141327">
    <property type="component" value="Unassembled WGS sequence"/>
</dbReference>
<feature type="domain" description="D-glutamate cyclase-like C-terminal" evidence="1">
    <location>
        <begin position="215"/>
        <end position="331"/>
    </location>
</feature>
<name>A0ABQ8U7G2_9EUKA</name>
<protein>
    <submittedName>
        <fullName evidence="2">D-glutamate cyclase</fullName>
    </submittedName>
</protein>
<dbReference type="Pfam" id="PF14336">
    <property type="entry name" value="GLUCM-like_C"/>
    <property type="match status" value="2"/>
</dbReference>
<reference evidence="2" key="1">
    <citation type="journal article" date="2022" name="bioRxiv">
        <title>Genomics of Preaxostyla Flagellates Illuminates Evolutionary Transitions and the Path Towards Mitochondrial Loss.</title>
        <authorList>
            <person name="Novak L.V.F."/>
            <person name="Treitli S.C."/>
            <person name="Pyrih J."/>
            <person name="Halakuc P."/>
            <person name="Pipaliya S.V."/>
            <person name="Vacek V."/>
            <person name="Brzon O."/>
            <person name="Soukal P."/>
            <person name="Eme L."/>
            <person name="Dacks J.B."/>
            <person name="Karnkowska A."/>
            <person name="Elias M."/>
            <person name="Hampl V."/>
        </authorList>
    </citation>
    <scope>NUCLEOTIDE SEQUENCE</scope>
    <source>
        <strain evidence="2">RCP-MX</strain>
    </source>
</reference>
<dbReference type="PANTHER" id="PTHR32022:SF10">
    <property type="entry name" value="D-GLUTAMATE CYCLASE, MITOCHONDRIAL"/>
    <property type="match status" value="1"/>
</dbReference>
<evidence type="ECO:0000313" key="3">
    <source>
        <dbReference type="Proteomes" id="UP001141327"/>
    </source>
</evidence>
<dbReference type="InterPro" id="IPR025504">
    <property type="entry name" value="GLUCM_C"/>
</dbReference>
<dbReference type="PANTHER" id="PTHR32022">
    <property type="entry name" value="D-GLUTAMATE CYCLASE, MITOCHONDRIAL"/>
    <property type="match status" value="1"/>
</dbReference>
<evidence type="ECO:0000313" key="2">
    <source>
        <dbReference type="EMBL" id="KAJ4454658.1"/>
    </source>
</evidence>